<dbReference type="Gramene" id="C.cajan_13380.t">
    <property type="protein sequence ID" value="C.cajan_13380.t"/>
    <property type="gene ID" value="C.cajan_13380"/>
</dbReference>
<dbReference type="InterPro" id="IPR013103">
    <property type="entry name" value="RVT_2"/>
</dbReference>
<dbReference type="AlphaFoldDB" id="A0A151SUC5"/>
<reference evidence="2 3" key="1">
    <citation type="journal article" date="2012" name="Nat. Biotechnol.">
        <title>Draft genome sequence of pigeonpea (Cajanus cajan), an orphan legume crop of resource-poor farmers.</title>
        <authorList>
            <person name="Varshney R.K."/>
            <person name="Chen W."/>
            <person name="Li Y."/>
            <person name="Bharti A.K."/>
            <person name="Saxena R.K."/>
            <person name="Schlueter J.A."/>
            <person name="Donoghue M.T."/>
            <person name="Azam S."/>
            <person name="Fan G."/>
            <person name="Whaley A.M."/>
            <person name="Farmer A.D."/>
            <person name="Sheridan J."/>
            <person name="Iwata A."/>
            <person name="Tuteja R."/>
            <person name="Penmetsa R.V."/>
            <person name="Wu W."/>
            <person name="Upadhyaya H.D."/>
            <person name="Yang S.P."/>
            <person name="Shah T."/>
            <person name="Saxena K.B."/>
            <person name="Michael T."/>
            <person name="McCombie W.R."/>
            <person name="Yang B."/>
            <person name="Zhang G."/>
            <person name="Yang H."/>
            <person name="Wang J."/>
            <person name="Spillane C."/>
            <person name="Cook D.R."/>
            <person name="May G.D."/>
            <person name="Xu X."/>
            <person name="Jackson S.A."/>
        </authorList>
    </citation>
    <scope>NUCLEOTIDE SEQUENCE [LARGE SCALE GENOMIC DNA]</scope>
    <source>
        <strain evidence="3">cv. Asha</strain>
    </source>
</reference>
<evidence type="ECO:0000313" key="3">
    <source>
        <dbReference type="Proteomes" id="UP000075243"/>
    </source>
</evidence>
<evidence type="ECO:0000313" key="2">
    <source>
        <dbReference type="EMBL" id="KYP58386.1"/>
    </source>
</evidence>
<feature type="domain" description="Reverse transcriptase Ty1/copia-type" evidence="1">
    <location>
        <begin position="27"/>
        <end position="81"/>
    </location>
</feature>
<protein>
    <submittedName>
        <fullName evidence="2">Retrovirus-related Pol polyprotein from transposon TNT 1-94</fullName>
    </submittedName>
</protein>
<dbReference type="Pfam" id="PF07727">
    <property type="entry name" value="RVT_2"/>
    <property type="match status" value="1"/>
</dbReference>
<evidence type="ECO:0000259" key="1">
    <source>
        <dbReference type="Pfam" id="PF07727"/>
    </source>
</evidence>
<dbReference type="EMBL" id="CM003612">
    <property type="protein sequence ID" value="KYP58386.1"/>
    <property type="molecule type" value="Genomic_DNA"/>
</dbReference>
<accession>A0A151SUC5</accession>
<dbReference type="Proteomes" id="UP000075243">
    <property type="component" value="Chromosome 10"/>
</dbReference>
<sequence length="87" mass="10542">MRSLQRNEMWEFVDCLIRKKPIRCRWKNVFLHKELFEEVYMKLQEGCVISNTQSNKVCKLKKSLYGLKQLPQAWFGIFTKSIFIFGY</sequence>
<gene>
    <name evidence="2" type="ORF">KK1_013792</name>
</gene>
<organism evidence="2 3">
    <name type="scientific">Cajanus cajan</name>
    <name type="common">Pigeon pea</name>
    <name type="synonym">Cajanus indicus</name>
    <dbReference type="NCBI Taxonomy" id="3821"/>
    <lineage>
        <taxon>Eukaryota</taxon>
        <taxon>Viridiplantae</taxon>
        <taxon>Streptophyta</taxon>
        <taxon>Embryophyta</taxon>
        <taxon>Tracheophyta</taxon>
        <taxon>Spermatophyta</taxon>
        <taxon>Magnoliopsida</taxon>
        <taxon>eudicotyledons</taxon>
        <taxon>Gunneridae</taxon>
        <taxon>Pentapetalae</taxon>
        <taxon>rosids</taxon>
        <taxon>fabids</taxon>
        <taxon>Fabales</taxon>
        <taxon>Fabaceae</taxon>
        <taxon>Papilionoideae</taxon>
        <taxon>50 kb inversion clade</taxon>
        <taxon>NPAAA clade</taxon>
        <taxon>indigoferoid/millettioid clade</taxon>
        <taxon>Phaseoleae</taxon>
        <taxon>Cajanus</taxon>
    </lineage>
</organism>
<proteinExistence type="predicted"/>
<name>A0A151SUC5_CAJCA</name>
<keyword evidence="3" id="KW-1185">Reference proteome</keyword>